<dbReference type="RefSeq" id="WP_222584450.1">
    <property type="nucleotide sequence ID" value="NZ_JAHVHP010000002.1"/>
</dbReference>
<dbReference type="EMBL" id="JAHVHP010000002">
    <property type="protein sequence ID" value="MBY5951943.1"/>
    <property type="molecule type" value="Genomic_DNA"/>
</dbReference>
<dbReference type="InterPro" id="IPR025316">
    <property type="entry name" value="DUF4221"/>
</dbReference>
<name>A0ABS7N6K3_9BACT</name>
<sequence length="347" mass="39989">MEKKSQNFNFEDLVTDTLVLEKDEGVANISQSLTYMETDSGAYLFDFQNRQLLAWSFPEGKKVLEQFYMREGPDGVGDSPFKHLITKEGIFVIDAETKLIQANFEGEVVSRWQLPGVPSERLYVNYTTVPNNPISKTGNQLLIADVPFVLKEEIMDYQNWILRYNLDDQTSSHISFSFPEKLKEYYDDPNLGPYSHYYNSTSGDLLVSFSVMDSLLVISKNRSQWVDASIDERLEILKGRTEQQGEYTVFLPDHNSGRYVWVTFDPVQKVYLRQVITGLWPEAVREIKGPYKVKLVVLDEDFKKLGEVDMPANRKGFSTPEGYYYSIGNLVVEEKVGFVRLDFSKMK</sequence>
<organism evidence="1 2">
    <name type="scientific">Algoriphagus marincola</name>
    <dbReference type="NCBI Taxonomy" id="264027"/>
    <lineage>
        <taxon>Bacteria</taxon>
        <taxon>Pseudomonadati</taxon>
        <taxon>Bacteroidota</taxon>
        <taxon>Cytophagia</taxon>
        <taxon>Cytophagales</taxon>
        <taxon>Cyclobacteriaceae</taxon>
        <taxon>Algoriphagus</taxon>
    </lineage>
</organism>
<accession>A0ABS7N6K3</accession>
<dbReference type="Pfam" id="PF13970">
    <property type="entry name" value="DUF4221"/>
    <property type="match status" value="1"/>
</dbReference>
<keyword evidence="2" id="KW-1185">Reference proteome</keyword>
<comment type="caution">
    <text evidence="1">The sequence shown here is derived from an EMBL/GenBank/DDBJ whole genome shotgun (WGS) entry which is preliminary data.</text>
</comment>
<evidence type="ECO:0000313" key="2">
    <source>
        <dbReference type="Proteomes" id="UP000766609"/>
    </source>
</evidence>
<dbReference type="Proteomes" id="UP000766609">
    <property type="component" value="Unassembled WGS sequence"/>
</dbReference>
<protein>
    <submittedName>
        <fullName evidence="1">DUF4221 domain-containing protein</fullName>
    </submittedName>
</protein>
<gene>
    <name evidence="1" type="ORF">KUV23_13215</name>
</gene>
<reference evidence="1 2" key="1">
    <citation type="submission" date="2021-06" db="EMBL/GenBank/DDBJ databases">
        <title>44 bacteria genomes isolated from Dapeng, Shenzhen.</title>
        <authorList>
            <person name="Zheng W."/>
            <person name="Yu S."/>
            <person name="Huang Y."/>
        </authorList>
    </citation>
    <scope>NUCLEOTIDE SEQUENCE [LARGE SCALE GENOMIC DNA]</scope>
    <source>
        <strain evidence="1 2">DP5N14-6</strain>
    </source>
</reference>
<proteinExistence type="predicted"/>
<evidence type="ECO:0000313" key="1">
    <source>
        <dbReference type="EMBL" id="MBY5951943.1"/>
    </source>
</evidence>